<evidence type="ECO:0000313" key="3">
    <source>
        <dbReference type="Proteomes" id="UP000197058"/>
    </source>
</evidence>
<gene>
    <name evidence="2" type="ORF">CEP64_11120</name>
</gene>
<dbReference type="AlphaFoldDB" id="A0AAI8DIL0"/>
<feature type="compositionally biased region" description="Basic and acidic residues" evidence="1">
    <location>
        <begin position="126"/>
        <end position="138"/>
    </location>
</feature>
<sequence>MPWTMDEYPQTWKNFDQLERKKAIDIGNAMLTNGYKEEDAIPIATKQAEDWYKNATKEELNELKDKKITQHKQDSSANPQLNDKDIHVYYEDNQWKLKTDGAKQASETFDKKEDAMKRARNIASNRDTEIIEHKKNES</sequence>
<reference evidence="3" key="1">
    <citation type="submission" date="2017-06" db="EMBL/GenBank/DDBJ databases">
        <title>FDA dAtabase for Regulatory Grade micrObial Sequences (FDA-ARGOS): Supporting development and validation of Infectious Disease Dx tests.</title>
        <authorList>
            <person name="Goldberg B."/>
            <person name="Campos J."/>
            <person name="Tallon L."/>
            <person name="Sadzewicz L."/>
            <person name="Sengamalay N."/>
            <person name="Ott S."/>
            <person name="Godinez A."/>
            <person name="Nagaraj S."/>
            <person name="Vavikolanu K."/>
            <person name="Nadendla S."/>
            <person name="George J."/>
            <person name="Geyer C."/>
            <person name="Sichtig H."/>
        </authorList>
    </citation>
    <scope>NUCLEOTIDE SEQUENCE [LARGE SCALE GENOMIC DNA]</scope>
    <source>
        <strain evidence="3">FDAARGOS_285</strain>
    </source>
</reference>
<dbReference type="InterPro" id="IPR018691">
    <property type="entry name" value="DUF2188"/>
</dbReference>
<feature type="region of interest" description="Disordered" evidence="1">
    <location>
        <begin position="100"/>
        <end position="138"/>
    </location>
</feature>
<accession>A0AAI8DIL0</accession>
<name>A0AAI8DIL0_MAMSC</name>
<protein>
    <submittedName>
        <fullName evidence="2">DUF2188 domain-containing protein</fullName>
    </submittedName>
</protein>
<feature type="compositionally biased region" description="Basic and acidic residues" evidence="1">
    <location>
        <begin position="108"/>
        <end position="117"/>
    </location>
</feature>
<dbReference type="Proteomes" id="UP000197058">
    <property type="component" value="Chromosome"/>
</dbReference>
<evidence type="ECO:0000256" key="1">
    <source>
        <dbReference type="SAM" id="MobiDB-lite"/>
    </source>
</evidence>
<dbReference type="Pfam" id="PF09954">
    <property type="entry name" value="DUF2188"/>
    <property type="match status" value="1"/>
</dbReference>
<dbReference type="RefSeq" id="WP_078355042.1">
    <property type="nucleotide sequence ID" value="NZ_CP022046.2"/>
</dbReference>
<dbReference type="EMBL" id="CP022046">
    <property type="protein sequence ID" value="ASE35128.1"/>
    <property type="molecule type" value="Genomic_DNA"/>
</dbReference>
<organism evidence="2 3">
    <name type="scientific">Mammaliicoccus sciuri</name>
    <name type="common">Staphylococcus sciuri</name>
    <dbReference type="NCBI Taxonomy" id="1296"/>
    <lineage>
        <taxon>Bacteria</taxon>
        <taxon>Bacillati</taxon>
        <taxon>Bacillota</taxon>
        <taxon>Bacilli</taxon>
        <taxon>Bacillales</taxon>
        <taxon>Staphylococcaceae</taxon>
        <taxon>Mammaliicoccus</taxon>
    </lineage>
</organism>
<evidence type="ECO:0000313" key="2">
    <source>
        <dbReference type="EMBL" id="ASE35128.1"/>
    </source>
</evidence>
<dbReference type="KEGG" id="sscu:CEP64_11120"/>
<proteinExistence type="predicted"/>